<keyword evidence="3" id="KW-1185">Reference proteome</keyword>
<dbReference type="AlphaFoldDB" id="D2VV43"/>
<feature type="transmembrane region" description="Helical" evidence="1">
    <location>
        <begin position="145"/>
        <end position="162"/>
    </location>
</feature>
<gene>
    <name evidence="2" type="ORF">NAEGRDRAFT_72885</name>
</gene>
<keyword evidence="1" id="KW-1133">Transmembrane helix</keyword>
<evidence type="ECO:0000313" key="2">
    <source>
        <dbReference type="EMBL" id="EFC39375.1"/>
    </source>
</evidence>
<accession>D2VV43</accession>
<proteinExistence type="predicted"/>
<keyword evidence="1" id="KW-0472">Membrane</keyword>
<dbReference type="VEuPathDB" id="AmoebaDB:NAEGRDRAFT_72885"/>
<dbReference type="GeneID" id="8853575"/>
<dbReference type="InParanoid" id="D2VV43"/>
<dbReference type="EMBL" id="GG738900">
    <property type="protein sequence ID" value="EFC39375.1"/>
    <property type="molecule type" value="Genomic_DNA"/>
</dbReference>
<organism evidence="3">
    <name type="scientific">Naegleria gruberi</name>
    <name type="common">Amoeba</name>
    <dbReference type="NCBI Taxonomy" id="5762"/>
    <lineage>
        <taxon>Eukaryota</taxon>
        <taxon>Discoba</taxon>
        <taxon>Heterolobosea</taxon>
        <taxon>Tetramitia</taxon>
        <taxon>Eutetramitia</taxon>
        <taxon>Vahlkampfiidae</taxon>
        <taxon>Naegleria</taxon>
    </lineage>
</organism>
<protein>
    <submittedName>
        <fullName evidence="2">Predicted protein</fullName>
    </submittedName>
</protein>
<keyword evidence="1" id="KW-0812">Transmembrane</keyword>
<name>D2VV43_NAEGR</name>
<dbReference type="Proteomes" id="UP000006671">
    <property type="component" value="Unassembled WGS sequence"/>
</dbReference>
<sequence>MYIGFDNNDFYGVLNCGVDVNKNIEVCTKAGSAYVALIRNQAVLQSTARKTFALTADGVMSETALDITSATTEYATTGRAWYTNGNGFSDYYLFAAQGVYGRTYSLSFMGGVAGSDTLNEPCKRVSCDNIITPSTSVKVVNGVNSLKSTLIVALILAIIVLLF</sequence>
<evidence type="ECO:0000313" key="3">
    <source>
        <dbReference type="Proteomes" id="UP000006671"/>
    </source>
</evidence>
<evidence type="ECO:0000256" key="1">
    <source>
        <dbReference type="SAM" id="Phobius"/>
    </source>
</evidence>
<dbReference type="RefSeq" id="XP_002672119.1">
    <property type="nucleotide sequence ID" value="XM_002672073.1"/>
</dbReference>
<dbReference type="KEGG" id="ngr:NAEGRDRAFT_72885"/>
<reference evidence="2 3" key="1">
    <citation type="journal article" date="2010" name="Cell">
        <title>The genome of Naegleria gruberi illuminates early eukaryotic versatility.</title>
        <authorList>
            <person name="Fritz-Laylin L.K."/>
            <person name="Prochnik S.E."/>
            <person name="Ginger M.L."/>
            <person name="Dacks J.B."/>
            <person name="Carpenter M.L."/>
            <person name="Field M.C."/>
            <person name="Kuo A."/>
            <person name="Paredez A."/>
            <person name="Chapman J."/>
            <person name="Pham J."/>
            <person name="Shu S."/>
            <person name="Neupane R."/>
            <person name="Cipriano M."/>
            <person name="Mancuso J."/>
            <person name="Tu H."/>
            <person name="Salamov A."/>
            <person name="Lindquist E."/>
            <person name="Shapiro H."/>
            <person name="Lucas S."/>
            <person name="Grigoriev I.V."/>
            <person name="Cande W.Z."/>
            <person name="Fulton C."/>
            <person name="Rokhsar D.S."/>
            <person name="Dawson S.C."/>
        </authorList>
    </citation>
    <scope>NUCLEOTIDE SEQUENCE [LARGE SCALE GENOMIC DNA]</scope>
    <source>
        <strain evidence="2 3">NEG-M</strain>
    </source>
</reference>